<name>A0ABX5BWB9_9XANT</name>
<dbReference type="EMBL" id="MDCE01000001">
    <property type="protein sequence ID" value="PPV08896.1"/>
    <property type="molecule type" value="Genomic_DNA"/>
</dbReference>
<gene>
    <name evidence="2" type="ORF">XbrCFBP1976_00340</name>
</gene>
<sequence length="62" mass="6530">MPGFSHSADEAWPRPRQFVNATGNLLLHLLGGRNAERGLPGLAVGSAQSPSQGDLVAPEKPR</sequence>
<evidence type="ECO:0000256" key="1">
    <source>
        <dbReference type="SAM" id="MobiDB-lite"/>
    </source>
</evidence>
<evidence type="ECO:0000313" key="3">
    <source>
        <dbReference type="Proteomes" id="UP000239710"/>
    </source>
</evidence>
<reference evidence="2 3" key="1">
    <citation type="submission" date="2016-08" db="EMBL/GenBank/DDBJ databases">
        <title>Evolution of the type three secretion system and type three effector repertoires in Xanthomonas.</title>
        <authorList>
            <person name="Merda D."/>
            <person name="Briand M."/>
            <person name="Bosis E."/>
            <person name="Rousseau C."/>
            <person name="Portier P."/>
            <person name="Jacques M.-A."/>
            <person name="Fischer-Le Saux M."/>
        </authorList>
    </citation>
    <scope>NUCLEOTIDE SEQUENCE [LARGE SCALE GENOMIC DNA]</scope>
    <source>
        <strain evidence="2 3">CFBP1976</strain>
    </source>
</reference>
<keyword evidence="3" id="KW-1185">Reference proteome</keyword>
<dbReference type="Proteomes" id="UP000239710">
    <property type="component" value="Unassembled WGS sequence"/>
</dbReference>
<organism evidence="2 3">
    <name type="scientific">Xanthomonas bromi</name>
    <dbReference type="NCBI Taxonomy" id="56449"/>
    <lineage>
        <taxon>Bacteria</taxon>
        <taxon>Pseudomonadati</taxon>
        <taxon>Pseudomonadota</taxon>
        <taxon>Gammaproteobacteria</taxon>
        <taxon>Lysobacterales</taxon>
        <taxon>Lysobacteraceae</taxon>
        <taxon>Xanthomonas</taxon>
    </lineage>
</organism>
<proteinExistence type="predicted"/>
<comment type="caution">
    <text evidence="2">The sequence shown here is derived from an EMBL/GenBank/DDBJ whole genome shotgun (WGS) entry which is preliminary data.</text>
</comment>
<protein>
    <submittedName>
        <fullName evidence="2">Uncharacterized protein</fullName>
    </submittedName>
</protein>
<accession>A0ABX5BWB9</accession>
<evidence type="ECO:0000313" key="2">
    <source>
        <dbReference type="EMBL" id="PPV08896.1"/>
    </source>
</evidence>
<feature type="region of interest" description="Disordered" evidence="1">
    <location>
        <begin position="37"/>
        <end position="62"/>
    </location>
</feature>